<evidence type="ECO:0000313" key="3">
    <source>
        <dbReference type="EMBL" id="QCC51202.1"/>
    </source>
</evidence>
<sequence length="154" mass="16775">MVDPLALVGIPFLLVGGAVLQYGARLSIGLYRRSREAREVDAEIVETRIDEREDGDFEPTVRFRYDFDGETYESTFVTEGQDPPAGSRDVVESYLSNYSEGDRVRATLLTSMADQAVLERSTATWPYVVAVVSTLLGGVFTILGAGILVGGLFG</sequence>
<dbReference type="EMBL" id="CP031310">
    <property type="protein sequence ID" value="QCC51202.1"/>
    <property type="molecule type" value="Genomic_DNA"/>
</dbReference>
<gene>
    <name evidence="3" type="ORF">DV733_08080</name>
</gene>
<reference evidence="3 4" key="1">
    <citation type="journal article" date="2019" name="Nat. Commun.">
        <title>A new type of DNA phosphorothioation-based antiviral system in archaea.</title>
        <authorList>
            <person name="Xiong L."/>
            <person name="Liu S."/>
            <person name="Chen S."/>
            <person name="Xiao Y."/>
            <person name="Zhu B."/>
            <person name="Gao Y."/>
            <person name="Zhang Y."/>
            <person name="Chen B."/>
            <person name="Luo J."/>
            <person name="Deng Z."/>
            <person name="Chen X."/>
            <person name="Wang L."/>
            <person name="Chen S."/>
        </authorList>
    </citation>
    <scope>NUCLEOTIDE SEQUENCE [LARGE SCALE GENOMIC DNA]</scope>
    <source>
        <strain evidence="3 4">CBA1105</strain>
    </source>
</reference>
<name>A0A4D6HDS7_9EURY</name>
<dbReference type="Proteomes" id="UP000296706">
    <property type="component" value="Chromosome"/>
</dbReference>
<dbReference type="GeneID" id="39847816"/>
<feature type="transmembrane region" description="Helical" evidence="1">
    <location>
        <begin position="6"/>
        <end position="28"/>
    </location>
</feature>
<protein>
    <submittedName>
        <fullName evidence="3">DUF3592 domain-containing protein</fullName>
    </submittedName>
</protein>
<dbReference type="InterPro" id="IPR021994">
    <property type="entry name" value="DUF3592"/>
</dbReference>
<evidence type="ECO:0000313" key="4">
    <source>
        <dbReference type="Proteomes" id="UP000296706"/>
    </source>
</evidence>
<evidence type="ECO:0000256" key="1">
    <source>
        <dbReference type="SAM" id="Phobius"/>
    </source>
</evidence>
<keyword evidence="4" id="KW-1185">Reference proteome</keyword>
<dbReference type="AlphaFoldDB" id="A0A4D6HDS7"/>
<feature type="transmembrane region" description="Helical" evidence="1">
    <location>
        <begin position="127"/>
        <end position="153"/>
    </location>
</feature>
<keyword evidence="1" id="KW-0472">Membrane</keyword>
<accession>A0A4D6HDS7</accession>
<dbReference type="Pfam" id="PF12158">
    <property type="entry name" value="DUF3592"/>
    <property type="match status" value="1"/>
</dbReference>
<feature type="domain" description="DUF3592" evidence="2">
    <location>
        <begin position="40"/>
        <end position="120"/>
    </location>
</feature>
<dbReference type="OrthoDB" id="186649at2157"/>
<organism evidence="3 4">
    <name type="scientific">Halapricum salinum</name>
    <dbReference type="NCBI Taxonomy" id="1457250"/>
    <lineage>
        <taxon>Archaea</taxon>
        <taxon>Methanobacteriati</taxon>
        <taxon>Methanobacteriota</taxon>
        <taxon>Stenosarchaea group</taxon>
        <taxon>Halobacteria</taxon>
        <taxon>Halobacteriales</taxon>
        <taxon>Haloarculaceae</taxon>
        <taxon>Halapricum</taxon>
    </lineage>
</organism>
<keyword evidence="1" id="KW-0812">Transmembrane</keyword>
<evidence type="ECO:0000259" key="2">
    <source>
        <dbReference type="Pfam" id="PF12158"/>
    </source>
</evidence>
<keyword evidence="1" id="KW-1133">Transmembrane helix</keyword>
<dbReference type="KEGG" id="hsn:DV733_08080"/>
<dbReference type="RefSeq" id="WP_049995187.1">
    <property type="nucleotide sequence ID" value="NZ_CP031310.1"/>
</dbReference>
<dbReference type="STRING" id="1457250.GCA_000755225_01289"/>
<proteinExistence type="predicted"/>